<keyword evidence="3" id="KW-0238">DNA-binding</keyword>
<feature type="domain" description="HTH lysR-type" evidence="5">
    <location>
        <begin position="6"/>
        <end position="63"/>
    </location>
</feature>
<dbReference type="Pfam" id="PF00126">
    <property type="entry name" value="HTH_1"/>
    <property type="match status" value="1"/>
</dbReference>
<dbReference type="InterPro" id="IPR005119">
    <property type="entry name" value="LysR_subst-bd"/>
</dbReference>
<sequence>MTARWPDLAVLELLTAVSERGGLGAGARAVGMAQPNASRAMRALEKQLGVDLLVRHPSGSRVSEEGAVVVDWARRVLDAAREFSSVAEALAAQHTAHLDVAASMTVAEHLVPGWLAELRREIPDAEVRLRVHNSSHVFDLVAAGDCDLGFVETPHLHPTLRTRTVARDRLVVVVAPGHPWAARRHGLAPEELAATPLVVREPGSGTRVTLDEALAPYRPVPPALESGSNAAVLASVSAGADPAVLSELVIAGPLQRGDLIAIPVTGLDLTREIRAVWRGPQPPPAAAALIAVAAAAAPR</sequence>
<comment type="similarity">
    <text evidence="1">Belongs to the LysR transcriptional regulatory family.</text>
</comment>
<dbReference type="InterPro" id="IPR000847">
    <property type="entry name" value="LysR_HTH_N"/>
</dbReference>
<dbReference type="SUPFAM" id="SSF53850">
    <property type="entry name" value="Periplasmic binding protein-like II"/>
    <property type="match status" value="1"/>
</dbReference>
<dbReference type="Proteomes" id="UP001500642">
    <property type="component" value="Unassembled WGS sequence"/>
</dbReference>
<accession>A0ABP8J354</accession>
<organism evidence="6 7">
    <name type="scientific">Brevibacterium pityocampae</name>
    <dbReference type="NCBI Taxonomy" id="506594"/>
    <lineage>
        <taxon>Bacteria</taxon>
        <taxon>Bacillati</taxon>
        <taxon>Actinomycetota</taxon>
        <taxon>Actinomycetes</taxon>
        <taxon>Micrococcales</taxon>
        <taxon>Brevibacteriaceae</taxon>
        <taxon>Brevibacterium</taxon>
    </lineage>
</organism>
<evidence type="ECO:0000256" key="2">
    <source>
        <dbReference type="ARBA" id="ARBA00023015"/>
    </source>
</evidence>
<dbReference type="PANTHER" id="PTHR30126:SF39">
    <property type="entry name" value="HTH-TYPE TRANSCRIPTIONAL REGULATOR CYSL"/>
    <property type="match status" value="1"/>
</dbReference>
<dbReference type="SUPFAM" id="SSF46785">
    <property type="entry name" value="Winged helix' DNA-binding domain"/>
    <property type="match status" value="1"/>
</dbReference>
<evidence type="ECO:0000313" key="7">
    <source>
        <dbReference type="Proteomes" id="UP001500642"/>
    </source>
</evidence>
<evidence type="ECO:0000313" key="6">
    <source>
        <dbReference type="EMBL" id="GAA4383790.1"/>
    </source>
</evidence>
<dbReference type="Pfam" id="PF03466">
    <property type="entry name" value="LysR_substrate"/>
    <property type="match status" value="1"/>
</dbReference>
<evidence type="ECO:0000256" key="3">
    <source>
        <dbReference type="ARBA" id="ARBA00023125"/>
    </source>
</evidence>
<keyword evidence="2" id="KW-0805">Transcription regulation</keyword>
<dbReference type="PROSITE" id="PS50931">
    <property type="entry name" value="HTH_LYSR"/>
    <property type="match status" value="1"/>
</dbReference>
<name>A0ABP8J354_9MICO</name>
<keyword evidence="4" id="KW-0804">Transcription</keyword>
<protein>
    <submittedName>
        <fullName evidence="6">LysR family transcriptional regulator</fullName>
    </submittedName>
</protein>
<evidence type="ECO:0000259" key="5">
    <source>
        <dbReference type="PROSITE" id="PS50931"/>
    </source>
</evidence>
<dbReference type="RefSeq" id="WP_137318725.1">
    <property type="nucleotide sequence ID" value="NZ_BAABGL010000002.1"/>
</dbReference>
<reference evidence="7" key="1">
    <citation type="journal article" date="2019" name="Int. J. Syst. Evol. Microbiol.">
        <title>The Global Catalogue of Microorganisms (GCM) 10K type strain sequencing project: providing services to taxonomists for standard genome sequencing and annotation.</title>
        <authorList>
            <consortium name="The Broad Institute Genomics Platform"/>
            <consortium name="The Broad Institute Genome Sequencing Center for Infectious Disease"/>
            <person name="Wu L."/>
            <person name="Ma J."/>
        </authorList>
    </citation>
    <scope>NUCLEOTIDE SEQUENCE [LARGE SCALE GENOMIC DNA]</scope>
    <source>
        <strain evidence="7">JCM 17808</strain>
    </source>
</reference>
<gene>
    <name evidence="6" type="ORF">GCM10023167_03680</name>
</gene>
<evidence type="ECO:0000256" key="4">
    <source>
        <dbReference type="ARBA" id="ARBA00023163"/>
    </source>
</evidence>
<dbReference type="EMBL" id="BAABGL010000002">
    <property type="protein sequence ID" value="GAA4383790.1"/>
    <property type="molecule type" value="Genomic_DNA"/>
</dbReference>
<keyword evidence="7" id="KW-1185">Reference proteome</keyword>
<dbReference type="Gene3D" id="1.10.10.10">
    <property type="entry name" value="Winged helix-like DNA-binding domain superfamily/Winged helix DNA-binding domain"/>
    <property type="match status" value="1"/>
</dbReference>
<dbReference type="InterPro" id="IPR036390">
    <property type="entry name" value="WH_DNA-bd_sf"/>
</dbReference>
<proteinExistence type="inferred from homology"/>
<dbReference type="PANTHER" id="PTHR30126">
    <property type="entry name" value="HTH-TYPE TRANSCRIPTIONAL REGULATOR"/>
    <property type="match status" value="1"/>
</dbReference>
<comment type="caution">
    <text evidence="6">The sequence shown here is derived from an EMBL/GenBank/DDBJ whole genome shotgun (WGS) entry which is preliminary data.</text>
</comment>
<dbReference type="InterPro" id="IPR036388">
    <property type="entry name" value="WH-like_DNA-bd_sf"/>
</dbReference>
<evidence type="ECO:0000256" key="1">
    <source>
        <dbReference type="ARBA" id="ARBA00009437"/>
    </source>
</evidence>
<dbReference type="Gene3D" id="3.40.190.10">
    <property type="entry name" value="Periplasmic binding protein-like II"/>
    <property type="match status" value="2"/>
</dbReference>